<dbReference type="SUPFAM" id="SSF158442">
    <property type="entry name" value="DsbB-like"/>
    <property type="match status" value="1"/>
</dbReference>
<evidence type="ECO:0000256" key="2">
    <source>
        <dbReference type="ARBA" id="ARBA00022692"/>
    </source>
</evidence>
<evidence type="ECO:0008006" key="7">
    <source>
        <dbReference type="Google" id="ProtNLM"/>
    </source>
</evidence>
<evidence type="ECO:0000256" key="3">
    <source>
        <dbReference type="ARBA" id="ARBA00022989"/>
    </source>
</evidence>
<dbReference type="GO" id="GO:0015035">
    <property type="term" value="F:protein-disulfide reductase activity"/>
    <property type="evidence" value="ECO:0007669"/>
    <property type="project" value="InterPro"/>
</dbReference>
<organism evidence="6">
    <name type="scientific">Aureimonas frigidaquae</name>
    <dbReference type="NCBI Taxonomy" id="424757"/>
    <lineage>
        <taxon>Bacteria</taxon>
        <taxon>Pseudomonadati</taxon>
        <taxon>Pseudomonadota</taxon>
        <taxon>Alphaproteobacteria</taxon>
        <taxon>Hyphomicrobiales</taxon>
        <taxon>Aurantimonadaceae</taxon>
        <taxon>Aureimonas</taxon>
    </lineage>
</organism>
<dbReference type="GO" id="GO:0016020">
    <property type="term" value="C:membrane"/>
    <property type="evidence" value="ECO:0007669"/>
    <property type="project" value="UniProtKB-SubCell"/>
</dbReference>
<sequence>MSASDGWRGQGPLAVALTLGMGIVVGTALLFQHVGGYMPCALCLEQRTAYYIGLAVGLGAIAAVALRLPPALVRVLLGVIGVLMLWTLAIGVYHAGVEWSFWPGPADCAVSTNLAPSTDLLGSLDAVRPPSCSEAALRILGLSMAGWNVIAAGLIAFAAFRGALRPVR</sequence>
<comment type="subcellular location">
    <subcellularLocation>
        <location evidence="1">Membrane</location>
        <topology evidence="1">Multi-pass membrane protein</topology>
    </subcellularLocation>
</comment>
<proteinExistence type="predicted"/>
<accession>A0A0P0Z067</accession>
<feature type="transmembrane region" description="Helical" evidence="5">
    <location>
        <begin position="139"/>
        <end position="160"/>
    </location>
</feature>
<evidence type="ECO:0000313" key="6">
    <source>
        <dbReference type="EMBL" id="BAT27213.1"/>
    </source>
</evidence>
<protein>
    <recommendedName>
        <fullName evidence="7">Disulfide bond formation protein B</fullName>
    </recommendedName>
</protein>
<evidence type="ECO:0000256" key="1">
    <source>
        <dbReference type="ARBA" id="ARBA00004141"/>
    </source>
</evidence>
<dbReference type="PIRSF" id="PIRSF033913">
    <property type="entry name" value="S-S_format_DsbB"/>
    <property type="match status" value="1"/>
</dbReference>
<reference evidence="6" key="1">
    <citation type="journal article" date="2015" name="Proc. Natl. Acad. Sci. U.S.A.">
        <title>Bacterial clade with the ribosomal RNA operon on a small plasmid rather than the chromosome.</title>
        <authorList>
            <person name="Anda M."/>
            <person name="Ohtsubo Y."/>
            <person name="Okubo T."/>
            <person name="Sugawara M."/>
            <person name="Nagata Y."/>
            <person name="Tsuda M."/>
            <person name="Minamisawa K."/>
            <person name="Mitsui H."/>
        </authorList>
    </citation>
    <scope>NUCLEOTIDE SEQUENCE</scope>
    <source>
        <strain evidence="6">JCM 14755</strain>
    </source>
</reference>
<feature type="transmembrane region" description="Helical" evidence="5">
    <location>
        <begin position="49"/>
        <end position="68"/>
    </location>
</feature>
<dbReference type="Pfam" id="PF02600">
    <property type="entry name" value="DsbB"/>
    <property type="match status" value="1"/>
</dbReference>
<dbReference type="InterPro" id="IPR023380">
    <property type="entry name" value="DsbB-like_sf"/>
</dbReference>
<dbReference type="InterPro" id="IPR003752">
    <property type="entry name" value="DiS_bond_form_DsbB/BdbC"/>
</dbReference>
<keyword evidence="4 5" id="KW-0472">Membrane</keyword>
<evidence type="ECO:0000256" key="4">
    <source>
        <dbReference type="ARBA" id="ARBA00023136"/>
    </source>
</evidence>
<keyword evidence="2 5" id="KW-0812">Transmembrane</keyword>
<dbReference type="Gene3D" id="1.20.1550.10">
    <property type="entry name" value="DsbB-like"/>
    <property type="match status" value="1"/>
</dbReference>
<name>A0A0P0Z067_9HYPH</name>
<feature type="transmembrane region" description="Helical" evidence="5">
    <location>
        <begin position="75"/>
        <end position="95"/>
    </location>
</feature>
<dbReference type="InterPro" id="IPR024199">
    <property type="entry name" value="Uncharacterised_DsbB"/>
</dbReference>
<dbReference type="EMBL" id="LC066375">
    <property type="protein sequence ID" value="BAT27213.1"/>
    <property type="molecule type" value="Genomic_DNA"/>
</dbReference>
<dbReference type="RefSeq" id="WP_062228293.1">
    <property type="nucleotide sequence ID" value="NZ_BBWR01000012.1"/>
</dbReference>
<dbReference type="AlphaFoldDB" id="A0A0P0Z067"/>
<dbReference type="OrthoDB" id="9808637at2"/>
<evidence type="ECO:0000256" key="5">
    <source>
        <dbReference type="SAM" id="Phobius"/>
    </source>
</evidence>
<dbReference type="GO" id="GO:0006457">
    <property type="term" value="P:protein folding"/>
    <property type="evidence" value="ECO:0007669"/>
    <property type="project" value="InterPro"/>
</dbReference>
<feature type="transmembrane region" description="Helical" evidence="5">
    <location>
        <begin position="12"/>
        <end position="34"/>
    </location>
</feature>
<keyword evidence="3 5" id="KW-1133">Transmembrane helix</keyword>